<evidence type="ECO:0000259" key="11">
    <source>
        <dbReference type="PROSITE" id="PS51141"/>
    </source>
</evidence>
<evidence type="ECO:0000313" key="13">
    <source>
        <dbReference type="Proteomes" id="UP000796880"/>
    </source>
</evidence>
<feature type="domain" description="SBP-type" evidence="11">
    <location>
        <begin position="93"/>
        <end position="170"/>
    </location>
</feature>
<keyword evidence="4" id="KW-0862">Zinc</keyword>
<keyword evidence="8" id="KW-0539">Nucleus</keyword>
<dbReference type="PANTHER" id="PTHR31251">
    <property type="entry name" value="SQUAMOSA PROMOTER-BINDING-LIKE PROTEIN 4"/>
    <property type="match status" value="1"/>
</dbReference>
<dbReference type="InterPro" id="IPR036893">
    <property type="entry name" value="SBP_sf"/>
</dbReference>
<dbReference type="InterPro" id="IPR004333">
    <property type="entry name" value="SBP_dom"/>
</dbReference>
<protein>
    <recommendedName>
        <fullName evidence="11">SBP-type domain-containing protein</fullName>
    </recommendedName>
</protein>
<comment type="subcellular location">
    <subcellularLocation>
        <location evidence="1">Nucleus</location>
    </subcellularLocation>
</comment>
<reference evidence="12" key="1">
    <citation type="submission" date="2020-03" db="EMBL/GenBank/DDBJ databases">
        <title>A high-quality chromosome-level genome assembly of a woody plant with both climbing and erect habits, Rhamnella rubrinervis.</title>
        <authorList>
            <person name="Lu Z."/>
            <person name="Yang Y."/>
            <person name="Zhu X."/>
            <person name="Sun Y."/>
        </authorList>
    </citation>
    <scope>NUCLEOTIDE SEQUENCE</scope>
    <source>
        <strain evidence="12">BYM</strain>
        <tissue evidence="12">Leaf</tissue>
    </source>
</reference>
<evidence type="ECO:0000256" key="1">
    <source>
        <dbReference type="ARBA" id="ARBA00004123"/>
    </source>
</evidence>
<evidence type="ECO:0000256" key="4">
    <source>
        <dbReference type="ARBA" id="ARBA00022833"/>
    </source>
</evidence>
<sequence>MEWDLKEFAWESAELERKEDSDLSAMVEFSSNSTLENHKKTVGSLGDLKLTMVDSTEDPISLSNSNEAARNTVSASPPSSGPSSKKPSNGTQKVSCLVDGCKADLSNCREYHKRHRVCERHSKTPIVFVKGEEKRFCQQCSRFHSLGEFDEVKRSCRKRLDGHNRRRRKSQPESLFFTSKSFLSTYKGPKILHFGNPQIYAPTTVANGLEPLVYGRQQRNRPPNSLNGGDTQLFFLQENEPVKGNQATTEAFLCDPFENTINGTPGKVPYDVSGGCALYLLSSNPTPIPGVGLNHLVQYSNDQTHSLQFLNSPGLRISGLSTEYSSLCSYDHVKDKPMDCNMIRRMGPDGFLEYGVQQSFPIALD</sequence>
<keyword evidence="13" id="KW-1185">Reference proteome</keyword>
<dbReference type="EMBL" id="VOIH02000010">
    <property type="protein sequence ID" value="KAF3435262.1"/>
    <property type="molecule type" value="Genomic_DNA"/>
</dbReference>
<evidence type="ECO:0000256" key="10">
    <source>
        <dbReference type="SAM" id="MobiDB-lite"/>
    </source>
</evidence>
<organism evidence="12 13">
    <name type="scientific">Rhamnella rubrinervis</name>
    <dbReference type="NCBI Taxonomy" id="2594499"/>
    <lineage>
        <taxon>Eukaryota</taxon>
        <taxon>Viridiplantae</taxon>
        <taxon>Streptophyta</taxon>
        <taxon>Embryophyta</taxon>
        <taxon>Tracheophyta</taxon>
        <taxon>Spermatophyta</taxon>
        <taxon>Magnoliopsida</taxon>
        <taxon>eudicotyledons</taxon>
        <taxon>Gunneridae</taxon>
        <taxon>Pentapetalae</taxon>
        <taxon>rosids</taxon>
        <taxon>fabids</taxon>
        <taxon>Rosales</taxon>
        <taxon>Rhamnaceae</taxon>
        <taxon>rhamnoid group</taxon>
        <taxon>Rhamneae</taxon>
        <taxon>Rhamnella</taxon>
    </lineage>
</organism>
<keyword evidence="2" id="KW-0479">Metal-binding</keyword>
<dbReference type="GO" id="GO:0008270">
    <property type="term" value="F:zinc ion binding"/>
    <property type="evidence" value="ECO:0007669"/>
    <property type="project" value="UniProtKB-KW"/>
</dbReference>
<evidence type="ECO:0000256" key="2">
    <source>
        <dbReference type="ARBA" id="ARBA00022723"/>
    </source>
</evidence>
<dbReference type="Proteomes" id="UP000796880">
    <property type="component" value="Unassembled WGS sequence"/>
</dbReference>
<proteinExistence type="predicted"/>
<dbReference type="PANTHER" id="PTHR31251:SF207">
    <property type="entry name" value="SQUAMOSA PROMOTER-BINDING-LIKE PROTEIN 13A-RELATED"/>
    <property type="match status" value="1"/>
</dbReference>
<dbReference type="GO" id="GO:0003677">
    <property type="term" value="F:DNA binding"/>
    <property type="evidence" value="ECO:0007669"/>
    <property type="project" value="UniProtKB-KW"/>
</dbReference>
<evidence type="ECO:0000256" key="7">
    <source>
        <dbReference type="ARBA" id="ARBA00023163"/>
    </source>
</evidence>
<keyword evidence="6" id="KW-0238">DNA-binding</keyword>
<dbReference type="AlphaFoldDB" id="A0A8K0E1T9"/>
<feature type="compositionally biased region" description="Polar residues" evidence="10">
    <location>
        <begin position="61"/>
        <end position="73"/>
    </location>
</feature>
<keyword evidence="7" id="KW-0804">Transcription</keyword>
<dbReference type="SUPFAM" id="SSF103612">
    <property type="entry name" value="SBT domain"/>
    <property type="match status" value="1"/>
</dbReference>
<comment type="caution">
    <text evidence="12">The sequence shown here is derived from an EMBL/GenBank/DDBJ whole genome shotgun (WGS) entry which is preliminary data.</text>
</comment>
<evidence type="ECO:0000313" key="12">
    <source>
        <dbReference type="EMBL" id="KAF3435262.1"/>
    </source>
</evidence>
<dbReference type="FunFam" id="4.10.1100.10:FF:000001">
    <property type="entry name" value="Squamosa promoter-binding-like protein 14"/>
    <property type="match status" value="1"/>
</dbReference>
<dbReference type="OrthoDB" id="514967at2759"/>
<dbReference type="InterPro" id="IPR044817">
    <property type="entry name" value="SBP-like"/>
</dbReference>
<keyword evidence="3 9" id="KW-0863">Zinc-finger</keyword>
<feature type="compositionally biased region" description="Low complexity" evidence="10">
    <location>
        <begin position="74"/>
        <end position="88"/>
    </location>
</feature>
<dbReference type="Gene3D" id="4.10.1100.10">
    <property type="entry name" value="Transcription factor, SBP-box domain"/>
    <property type="match status" value="1"/>
</dbReference>
<accession>A0A8K0E1T9</accession>
<evidence type="ECO:0000256" key="6">
    <source>
        <dbReference type="ARBA" id="ARBA00023125"/>
    </source>
</evidence>
<dbReference type="Pfam" id="PF03110">
    <property type="entry name" value="SBP"/>
    <property type="match status" value="1"/>
</dbReference>
<gene>
    <name evidence="12" type="ORF">FNV43_RR22349</name>
</gene>
<name>A0A8K0E1T9_9ROSA</name>
<keyword evidence="5" id="KW-0805">Transcription regulation</keyword>
<evidence type="ECO:0000256" key="5">
    <source>
        <dbReference type="ARBA" id="ARBA00023015"/>
    </source>
</evidence>
<dbReference type="PROSITE" id="PS51141">
    <property type="entry name" value="ZF_SBP"/>
    <property type="match status" value="1"/>
</dbReference>
<evidence type="ECO:0000256" key="9">
    <source>
        <dbReference type="PROSITE-ProRule" id="PRU00470"/>
    </source>
</evidence>
<feature type="region of interest" description="Disordered" evidence="10">
    <location>
        <begin position="58"/>
        <end position="93"/>
    </location>
</feature>
<dbReference type="GO" id="GO:0005634">
    <property type="term" value="C:nucleus"/>
    <property type="evidence" value="ECO:0007669"/>
    <property type="project" value="UniProtKB-SubCell"/>
</dbReference>
<evidence type="ECO:0000256" key="3">
    <source>
        <dbReference type="ARBA" id="ARBA00022771"/>
    </source>
</evidence>
<evidence type="ECO:0000256" key="8">
    <source>
        <dbReference type="ARBA" id="ARBA00023242"/>
    </source>
</evidence>